<dbReference type="EMBL" id="BFAD01000001">
    <property type="protein sequence ID" value="GBE77167.1"/>
    <property type="molecule type" value="Genomic_DNA"/>
</dbReference>
<dbReference type="InParanoid" id="A0A401G4Q6"/>
<dbReference type="OrthoDB" id="3265128at2759"/>
<dbReference type="Proteomes" id="UP000287166">
    <property type="component" value="Unassembled WGS sequence"/>
</dbReference>
<accession>A0A401G4Q6</accession>
<proteinExistence type="predicted"/>
<keyword evidence="2" id="KW-1185">Reference proteome</keyword>
<name>A0A401G4Q6_9APHY</name>
<dbReference type="GeneID" id="38774084"/>
<evidence type="ECO:0000313" key="2">
    <source>
        <dbReference type="Proteomes" id="UP000287166"/>
    </source>
</evidence>
<dbReference type="AlphaFoldDB" id="A0A401G4Q6"/>
<dbReference type="RefSeq" id="XP_027608080.1">
    <property type="nucleotide sequence ID" value="XM_027752279.1"/>
</dbReference>
<evidence type="ECO:0000313" key="1">
    <source>
        <dbReference type="EMBL" id="GBE77167.1"/>
    </source>
</evidence>
<protein>
    <submittedName>
        <fullName evidence="1">Uncharacterized protein</fullName>
    </submittedName>
</protein>
<sequence>MHDGPQEPSTAPPAALLVAGQAKIKHAHAAAATVSVPPKVNDAVKQGHYVPYSALTGPARSKATCGEEDFVANSAGGFTLHGLDCSSEKAIMLTD</sequence>
<organism evidence="1 2">
    <name type="scientific">Sparassis crispa</name>
    <dbReference type="NCBI Taxonomy" id="139825"/>
    <lineage>
        <taxon>Eukaryota</taxon>
        <taxon>Fungi</taxon>
        <taxon>Dikarya</taxon>
        <taxon>Basidiomycota</taxon>
        <taxon>Agaricomycotina</taxon>
        <taxon>Agaricomycetes</taxon>
        <taxon>Polyporales</taxon>
        <taxon>Sparassidaceae</taxon>
        <taxon>Sparassis</taxon>
    </lineage>
</organism>
<comment type="caution">
    <text evidence="1">The sequence shown here is derived from an EMBL/GenBank/DDBJ whole genome shotgun (WGS) entry which is preliminary data.</text>
</comment>
<reference evidence="1 2" key="1">
    <citation type="journal article" date="2018" name="Sci. Rep.">
        <title>Genome sequence of the cauliflower mushroom Sparassis crispa (Hanabiratake) and its association with beneficial usage.</title>
        <authorList>
            <person name="Kiyama R."/>
            <person name="Furutani Y."/>
            <person name="Kawaguchi K."/>
            <person name="Nakanishi T."/>
        </authorList>
    </citation>
    <scope>NUCLEOTIDE SEQUENCE [LARGE SCALE GENOMIC DNA]</scope>
</reference>
<gene>
    <name evidence="1" type="ORF">SCP_0100390</name>
</gene>